<evidence type="ECO:0000313" key="2">
    <source>
        <dbReference type="Proteomes" id="UP001516400"/>
    </source>
</evidence>
<protein>
    <submittedName>
        <fullName evidence="1">Uncharacterized protein</fullName>
    </submittedName>
</protein>
<reference evidence="1 2" key="1">
    <citation type="journal article" date="2021" name="BMC Biol.">
        <title>Horizontally acquired antibacterial genes associated with adaptive radiation of ladybird beetles.</title>
        <authorList>
            <person name="Li H.S."/>
            <person name="Tang X.F."/>
            <person name="Huang Y.H."/>
            <person name="Xu Z.Y."/>
            <person name="Chen M.L."/>
            <person name="Du X.Y."/>
            <person name="Qiu B.Y."/>
            <person name="Chen P.T."/>
            <person name="Zhang W."/>
            <person name="Slipinski A."/>
            <person name="Escalona H.E."/>
            <person name="Waterhouse R.M."/>
            <person name="Zwick A."/>
            <person name="Pang H."/>
        </authorList>
    </citation>
    <scope>NUCLEOTIDE SEQUENCE [LARGE SCALE GENOMIC DNA]</scope>
    <source>
        <strain evidence="1">SYSU2018</strain>
    </source>
</reference>
<sequence>MNEAEWDSQDNLPVADWLQNLSEKGLETSEENLNSWFEKIEETKQIMMDEEIVHEAVQEEERFIEILEPPATTTVRNKPDDTLICFNTCIT</sequence>
<accession>A0ABD2NFD3</accession>
<proteinExistence type="predicted"/>
<comment type="caution">
    <text evidence="1">The sequence shown here is derived from an EMBL/GenBank/DDBJ whole genome shotgun (WGS) entry which is preliminary data.</text>
</comment>
<gene>
    <name evidence="1" type="ORF">HHI36_012670</name>
</gene>
<dbReference type="Proteomes" id="UP001516400">
    <property type="component" value="Unassembled WGS sequence"/>
</dbReference>
<dbReference type="EMBL" id="JABFTP020000103">
    <property type="protein sequence ID" value="KAL3277319.1"/>
    <property type="molecule type" value="Genomic_DNA"/>
</dbReference>
<dbReference type="AlphaFoldDB" id="A0ABD2NFD3"/>
<keyword evidence="2" id="KW-1185">Reference proteome</keyword>
<evidence type="ECO:0000313" key="1">
    <source>
        <dbReference type="EMBL" id="KAL3277319.1"/>
    </source>
</evidence>
<name>A0ABD2NFD3_9CUCU</name>
<organism evidence="1 2">
    <name type="scientific">Cryptolaemus montrouzieri</name>
    <dbReference type="NCBI Taxonomy" id="559131"/>
    <lineage>
        <taxon>Eukaryota</taxon>
        <taxon>Metazoa</taxon>
        <taxon>Ecdysozoa</taxon>
        <taxon>Arthropoda</taxon>
        <taxon>Hexapoda</taxon>
        <taxon>Insecta</taxon>
        <taxon>Pterygota</taxon>
        <taxon>Neoptera</taxon>
        <taxon>Endopterygota</taxon>
        <taxon>Coleoptera</taxon>
        <taxon>Polyphaga</taxon>
        <taxon>Cucujiformia</taxon>
        <taxon>Coccinelloidea</taxon>
        <taxon>Coccinellidae</taxon>
        <taxon>Scymninae</taxon>
        <taxon>Scymnini</taxon>
        <taxon>Cryptolaemus</taxon>
    </lineage>
</organism>